<organism evidence="1 2">
    <name type="scientific">Dreissena polymorpha</name>
    <name type="common">Zebra mussel</name>
    <name type="synonym">Mytilus polymorpha</name>
    <dbReference type="NCBI Taxonomy" id="45954"/>
    <lineage>
        <taxon>Eukaryota</taxon>
        <taxon>Metazoa</taxon>
        <taxon>Spiralia</taxon>
        <taxon>Lophotrochozoa</taxon>
        <taxon>Mollusca</taxon>
        <taxon>Bivalvia</taxon>
        <taxon>Autobranchia</taxon>
        <taxon>Heteroconchia</taxon>
        <taxon>Euheterodonta</taxon>
        <taxon>Imparidentia</taxon>
        <taxon>Neoheterodontei</taxon>
        <taxon>Myida</taxon>
        <taxon>Dreissenoidea</taxon>
        <taxon>Dreissenidae</taxon>
        <taxon>Dreissena</taxon>
    </lineage>
</organism>
<keyword evidence="2" id="KW-1185">Reference proteome</keyword>
<dbReference type="Proteomes" id="UP000828390">
    <property type="component" value="Unassembled WGS sequence"/>
</dbReference>
<sequence length="67" mass="7256">MLDEKQAARQFQSLGVSAGLFNLLCFIARECTGELTEVIPGQVRSSGHKVTPPGRVNIAATERNARD</sequence>
<gene>
    <name evidence="1" type="ORF">DPMN_101798</name>
</gene>
<evidence type="ECO:0000313" key="2">
    <source>
        <dbReference type="Proteomes" id="UP000828390"/>
    </source>
</evidence>
<dbReference type="EMBL" id="JAIWYP010000003">
    <property type="protein sequence ID" value="KAH3859112.1"/>
    <property type="molecule type" value="Genomic_DNA"/>
</dbReference>
<proteinExistence type="predicted"/>
<accession>A0A9D4RA13</accession>
<name>A0A9D4RA13_DREPO</name>
<reference evidence="1" key="1">
    <citation type="journal article" date="2019" name="bioRxiv">
        <title>The Genome of the Zebra Mussel, Dreissena polymorpha: A Resource for Invasive Species Research.</title>
        <authorList>
            <person name="McCartney M.A."/>
            <person name="Auch B."/>
            <person name="Kono T."/>
            <person name="Mallez S."/>
            <person name="Zhang Y."/>
            <person name="Obille A."/>
            <person name="Becker A."/>
            <person name="Abrahante J.E."/>
            <person name="Garbe J."/>
            <person name="Badalamenti J.P."/>
            <person name="Herman A."/>
            <person name="Mangelson H."/>
            <person name="Liachko I."/>
            <person name="Sullivan S."/>
            <person name="Sone E.D."/>
            <person name="Koren S."/>
            <person name="Silverstein K.A.T."/>
            <person name="Beckman K.B."/>
            <person name="Gohl D.M."/>
        </authorList>
    </citation>
    <scope>NUCLEOTIDE SEQUENCE</scope>
    <source>
        <strain evidence="1">Duluth1</strain>
        <tissue evidence="1">Whole animal</tissue>
    </source>
</reference>
<dbReference type="AlphaFoldDB" id="A0A9D4RA13"/>
<protein>
    <submittedName>
        <fullName evidence="1">Uncharacterized protein</fullName>
    </submittedName>
</protein>
<comment type="caution">
    <text evidence="1">The sequence shown here is derived from an EMBL/GenBank/DDBJ whole genome shotgun (WGS) entry which is preliminary data.</text>
</comment>
<reference evidence="1" key="2">
    <citation type="submission" date="2020-11" db="EMBL/GenBank/DDBJ databases">
        <authorList>
            <person name="McCartney M.A."/>
            <person name="Auch B."/>
            <person name="Kono T."/>
            <person name="Mallez S."/>
            <person name="Becker A."/>
            <person name="Gohl D.M."/>
            <person name="Silverstein K.A.T."/>
            <person name="Koren S."/>
            <person name="Bechman K.B."/>
            <person name="Herman A."/>
            <person name="Abrahante J.E."/>
            <person name="Garbe J."/>
        </authorList>
    </citation>
    <scope>NUCLEOTIDE SEQUENCE</scope>
    <source>
        <strain evidence="1">Duluth1</strain>
        <tissue evidence="1">Whole animal</tissue>
    </source>
</reference>
<evidence type="ECO:0000313" key="1">
    <source>
        <dbReference type="EMBL" id="KAH3859112.1"/>
    </source>
</evidence>